<evidence type="ECO:0000313" key="3">
    <source>
        <dbReference type="Proteomes" id="UP000007938"/>
    </source>
</evidence>
<reference evidence="2 3" key="2">
    <citation type="submission" date="2011-04" db="EMBL/GenBank/DDBJ databases">
        <title>Complete sequence of chromosome of Alicycliphilus denitrificans K601.</title>
        <authorList>
            <consortium name="US DOE Joint Genome Institute"/>
            <person name="Lucas S."/>
            <person name="Han J."/>
            <person name="Lapidus A."/>
            <person name="Cheng J.-F."/>
            <person name="Goodwin L."/>
            <person name="Pitluck S."/>
            <person name="Peters L."/>
            <person name="Zeytun A."/>
            <person name="Detter J.C."/>
            <person name="Han C."/>
            <person name="Tapia R."/>
            <person name="Land M."/>
            <person name="Hauser L."/>
            <person name="Kyrpides N."/>
            <person name="Ivanova N."/>
            <person name="Mikhailova N."/>
            <person name="Pagani I."/>
            <person name="Oosterkamp M."/>
            <person name="Pieper D."/>
            <person name="van Berkel W."/>
            <person name="Langenhoff A."/>
            <person name="Smidt H."/>
            <person name="Stams A."/>
            <person name="Woyke T."/>
        </authorList>
    </citation>
    <scope>NUCLEOTIDE SEQUENCE [LARGE SCALE GENOMIC DNA]</scope>
    <source>
        <strain evidence="3">DSM 14773 / CIP 107495 / K601</strain>
    </source>
</reference>
<dbReference type="Proteomes" id="UP000007938">
    <property type="component" value="Chromosome"/>
</dbReference>
<evidence type="ECO:0000313" key="2">
    <source>
        <dbReference type="EMBL" id="AEB86193.1"/>
    </source>
</evidence>
<dbReference type="InterPro" id="IPR010727">
    <property type="entry name" value="DUF1302"/>
</dbReference>
<dbReference type="RefSeq" id="WP_013722938.1">
    <property type="nucleotide sequence ID" value="NC_015422.1"/>
</dbReference>
<protein>
    <recommendedName>
        <fullName evidence="4">DUF1302 domain-containing protein</fullName>
    </recommendedName>
</protein>
<evidence type="ECO:0008006" key="4">
    <source>
        <dbReference type="Google" id="ProtNLM"/>
    </source>
</evidence>
<dbReference type="EMBL" id="CP002657">
    <property type="protein sequence ID" value="AEB86193.1"/>
    <property type="molecule type" value="Genomic_DNA"/>
</dbReference>
<accession>F4GFV7</accession>
<gene>
    <name evidence="2" type="ordered locus">Alide2_3871</name>
</gene>
<dbReference type="OrthoDB" id="8932625at2"/>
<feature type="signal peptide" evidence="1">
    <location>
        <begin position="1"/>
        <end position="31"/>
    </location>
</feature>
<dbReference type="STRING" id="596154.Alide2_3871"/>
<dbReference type="KEGG" id="adk:Alide2_3871"/>
<feature type="chain" id="PRO_5003314722" description="DUF1302 domain-containing protein" evidence="1">
    <location>
        <begin position="32"/>
        <end position="578"/>
    </location>
</feature>
<keyword evidence="3" id="KW-1185">Reference proteome</keyword>
<dbReference type="AlphaFoldDB" id="F4GFV7"/>
<sequence>MKSRRQTPAWVRQRPTVMAAAAVLMAGNAAAFELDLGNPDLAVRWDNTVRYNAAQRVAARDSRIGNNYKFDEGTYSFDKGDLVANRLDLLTELDMVYKKNMGLRISAAGWYDNAYDGKSVTRNPALSSPSSYNNSQYSNYTKRYYAGPSGEILDAFVFTNFDAGDVPVKLKVGRHTVFWGEALLLGGAMHGVSYSQMPLDLQKGFATPGVEAKELFRPLNQISGQAQLTDTLSVAAQYFLEWEPYRYPEGGTYLGPADFAFNGPDSIVQAVHPVLGPLGYTRAAPVTPKNNGEFGVSAKWSPEPLDGTLGFYYRRFADKMPQPLVTELKAAAGFPLANDSHYRLIYPDKIDLFGVSLAKNIGGVSVGAELSYRRNTPLSAQTLGNASAFGVPASGQTFGPRGDTMHGLVNLMGTISKTPLFDAASWATELTWAHLAKVRSGENLFNGVGYDGCRNAAGAVGGDKWDGCATKNYVGIGAAFTPTWFQVMPGVDLSMPITYSIGLKGNSPTTFGGNQGLGNYSIGLGADIYQKYRVDLKYIDYVGKYRVNAAGNTVTTVNGFTSVLSDRGFLSLTFKASF</sequence>
<evidence type="ECO:0000256" key="1">
    <source>
        <dbReference type="SAM" id="SignalP"/>
    </source>
</evidence>
<name>F4GFV7_ALIDK</name>
<reference evidence="2 3" key="1">
    <citation type="journal article" date="2011" name="J. Bacteriol.">
        <title>Genome Sequences of Alicycliphilus denitrificans Strains BC and K601T.</title>
        <authorList>
            <person name="Oosterkamp M.J."/>
            <person name="Veuskens T."/>
            <person name="Plugge C.M."/>
            <person name="Langenhoff A.A."/>
            <person name="Gerritse J."/>
            <person name="van Berkel W.J."/>
            <person name="Pieper D.H."/>
            <person name="Junca H."/>
            <person name="Goodwin L.A."/>
            <person name="Daligault H.E."/>
            <person name="Bruce D.C."/>
            <person name="Detter J.C."/>
            <person name="Tapia R."/>
            <person name="Han C.S."/>
            <person name="Land M.L."/>
            <person name="Hauser L.J."/>
            <person name="Smidt H."/>
            <person name="Stams A.J."/>
        </authorList>
    </citation>
    <scope>NUCLEOTIDE SEQUENCE [LARGE SCALE GENOMIC DNA]</scope>
    <source>
        <strain evidence="3">DSM 14773 / CIP 107495 / K601</strain>
    </source>
</reference>
<keyword evidence="1" id="KW-0732">Signal</keyword>
<dbReference type="eggNOG" id="COG3203">
    <property type="taxonomic scope" value="Bacteria"/>
</dbReference>
<proteinExistence type="predicted"/>
<dbReference type="HOGENOM" id="CLU_016532_0_0_4"/>
<dbReference type="Pfam" id="PF06980">
    <property type="entry name" value="DUF1302"/>
    <property type="match status" value="1"/>
</dbReference>
<organism evidence="2 3">
    <name type="scientific">Alicycliphilus denitrificans (strain DSM 14773 / CIP 107495 / K601)</name>
    <dbReference type="NCBI Taxonomy" id="596154"/>
    <lineage>
        <taxon>Bacteria</taxon>
        <taxon>Pseudomonadati</taxon>
        <taxon>Pseudomonadota</taxon>
        <taxon>Betaproteobacteria</taxon>
        <taxon>Burkholderiales</taxon>
        <taxon>Comamonadaceae</taxon>
        <taxon>Alicycliphilus</taxon>
    </lineage>
</organism>